<organism evidence="3 4">
    <name type="scientific">Rhodovulum euryhalinum</name>
    <dbReference type="NCBI Taxonomy" id="35805"/>
    <lineage>
        <taxon>Bacteria</taxon>
        <taxon>Pseudomonadati</taxon>
        <taxon>Pseudomonadota</taxon>
        <taxon>Alphaproteobacteria</taxon>
        <taxon>Rhodobacterales</taxon>
        <taxon>Paracoccaceae</taxon>
        <taxon>Rhodovulum</taxon>
    </lineage>
</organism>
<dbReference type="InterPro" id="IPR013099">
    <property type="entry name" value="K_chnl_dom"/>
</dbReference>
<feature type="transmembrane region" description="Helical" evidence="1">
    <location>
        <begin position="108"/>
        <end position="129"/>
    </location>
</feature>
<dbReference type="OrthoDB" id="2974133at2"/>
<keyword evidence="4" id="KW-1185">Reference proteome</keyword>
<dbReference type="Pfam" id="PF07885">
    <property type="entry name" value="Ion_trans_2"/>
    <property type="match status" value="1"/>
</dbReference>
<dbReference type="AlphaFoldDB" id="A0A4R2L022"/>
<protein>
    <submittedName>
        <fullName evidence="3">Ion channel</fullName>
    </submittedName>
</protein>
<feature type="transmembrane region" description="Helical" evidence="1">
    <location>
        <begin position="46"/>
        <end position="77"/>
    </location>
</feature>
<evidence type="ECO:0000313" key="3">
    <source>
        <dbReference type="EMBL" id="TCO72345.1"/>
    </source>
</evidence>
<proteinExistence type="predicted"/>
<sequence>MLTQIAIGTLIILVTILVAAAGFWLAETAITRANPWLVRRPHAPKLVVVLISAVLTVLGVMTVSVWLWALAFLWLGVFPALEPAAYFSLVVFTTLGFGDILLPVDWRILGGMAAANGLLNIGLYTALLVEALRRVRSEQVRGVVDER</sequence>
<comment type="caution">
    <text evidence="3">The sequence shown here is derived from an EMBL/GenBank/DDBJ whole genome shotgun (WGS) entry which is preliminary data.</text>
</comment>
<keyword evidence="1" id="KW-0472">Membrane</keyword>
<evidence type="ECO:0000259" key="2">
    <source>
        <dbReference type="Pfam" id="PF07885"/>
    </source>
</evidence>
<keyword evidence="1" id="KW-1133">Transmembrane helix</keyword>
<dbReference type="Proteomes" id="UP000295142">
    <property type="component" value="Unassembled WGS sequence"/>
</dbReference>
<dbReference type="Gene3D" id="1.10.287.70">
    <property type="match status" value="1"/>
</dbReference>
<keyword evidence="1" id="KW-0812">Transmembrane</keyword>
<dbReference type="SUPFAM" id="SSF81324">
    <property type="entry name" value="Voltage-gated potassium channels"/>
    <property type="match status" value="1"/>
</dbReference>
<dbReference type="RefSeq" id="WP_132542835.1">
    <property type="nucleotide sequence ID" value="NZ_SLWW01000004.1"/>
</dbReference>
<accession>A0A4R2L022</accession>
<feature type="domain" description="Potassium channel" evidence="2">
    <location>
        <begin position="61"/>
        <end position="133"/>
    </location>
</feature>
<feature type="transmembrane region" description="Helical" evidence="1">
    <location>
        <begin position="7"/>
        <end position="26"/>
    </location>
</feature>
<name>A0A4R2L022_9RHOB</name>
<reference evidence="3 4" key="1">
    <citation type="submission" date="2019-03" db="EMBL/GenBank/DDBJ databases">
        <title>Genomic Encyclopedia of Type Strains, Phase IV (KMG-IV): sequencing the most valuable type-strain genomes for metagenomic binning, comparative biology and taxonomic classification.</title>
        <authorList>
            <person name="Goeker M."/>
        </authorList>
    </citation>
    <scope>NUCLEOTIDE SEQUENCE [LARGE SCALE GENOMIC DNA]</scope>
    <source>
        <strain evidence="3 4">DSM 4868</strain>
    </source>
</reference>
<evidence type="ECO:0000313" key="4">
    <source>
        <dbReference type="Proteomes" id="UP000295142"/>
    </source>
</evidence>
<gene>
    <name evidence="3" type="ORF">EV655_10431</name>
</gene>
<dbReference type="EMBL" id="SLWW01000004">
    <property type="protein sequence ID" value="TCO72345.1"/>
    <property type="molecule type" value="Genomic_DNA"/>
</dbReference>
<evidence type="ECO:0000256" key="1">
    <source>
        <dbReference type="SAM" id="Phobius"/>
    </source>
</evidence>